<evidence type="ECO:0000313" key="4">
    <source>
        <dbReference type="Proteomes" id="UP000053257"/>
    </source>
</evidence>
<reference evidence="3 4" key="1">
    <citation type="journal article" date="2014" name="PLoS Genet.">
        <title>Analysis of the Phlebiopsis gigantea genome, transcriptome and secretome provides insight into its pioneer colonization strategies of wood.</title>
        <authorList>
            <person name="Hori C."/>
            <person name="Ishida T."/>
            <person name="Igarashi K."/>
            <person name="Samejima M."/>
            <person name="Suzuki H."/>
            <person name="Master E."/>
            <person name="Ferreira P."/>
            <person name="Ruiz-Duenas F.J."/>
            <person name="Held B."/>
            <person name="Canessa P."/>
            <person name="Larrondo L.F."/>
            <person name="Schmoll M."/>
            <person name="Druzhinina I.S."/>
            <person name="Kubicek C.P."/>
            <person name="Gaskell J.A."/>
            <person name="Kersten P."/>
            <person name="St John F."/>
            <person name="Glasner J."/>
            <person name="Sabat G."/>
            <person name="Splinter BonDurant S."/>
            <person name="Syed K."/>
            <person name="Yadav J."/>
            <person name="Mgbeahuruike A.C."/>
            <person name="Kovalchuk A."/>
            <person name="Asiegbu F.O."/>
            <person name="Lackner G."/>
            <person name="Hoffmeister D."/>
            <person name="Rencoret J."/>
            <person name="Gutierrez A."/>
            <person name="Sun H."/>
            <person name="Lindquist E."/>
            <person name="Barry K."/>
            <person name="Riley R."/>
            <person name="Grigoriev I.V."/>
            <person name="Henrissat B."/>
            <person name="Kues U."/>
            <person name="Berka R.M."/>
            <person name="Martinez A.T."/>
            <person name="Covert S.F."/>
            <person name="Blanchette R.A."/>
            <person name="Cullen D."/>
        </authorList>
    </citation>
    <scope>NUCLEOTIDE SEQUENCE [LARGE SCALE GENOMIC DNA]</scope>
    <source>
        <strain evidence="3 4">11061_1 CR5-6</strain>
    </source>
</reference>
<evidence type="ECO:0000256" key="1">
    <source>
        <dbReference type="SAM" id="Phobius"/>
    </source>
</evidence>
<dbReference type="EMBL" id="KN840448">
    <property type="protein sequence ID" value="KIP11225.1"/>
    <property type="molecule type" value="Genomic_DNA"/>
</dbReference>
<accession>A0A0C3SF01</accession>
<evidence type="ECO:0000259" key="2">
    <source>
        <dbReference type="Pfam" id="PF20151"/>
    </source>
</evidence>
<dbReference type="OrthoDB" id="2803471at2759"/>
<sequence>MSQASLFTWTPSYILWYDEVQPTYYSDIALLAVVVYEYFITVEDEVTHVWSETARRQNSRTSQILFGLTRYLTLLYAIIAAAADFMPGKYVILHVEMT</sequence>
<keyword evidence="4" id="KW-1185">Reference proteome</keyword>
<gene>
    <name evidence="3" type="ORF">PHLGIDRAFT_114879</name>
</gene>
<dbReference type="InterPro" id="IPR045340">
    <property type="entry name" value="DUF6533"/>
</dbReference>
<dbReference type="Pfam" id="PF20151">
    <property type="entry name" value="DUF6533"/>
    <property type="match status" value="1"/>
</dbReference>
<dbReference type="AlphaFoldDB" id="A0A0C3SF01"/>
<keyword evidence="1" id="KW-1133">Transmembrane helix</keyword>
<proteinExistence type="predicted"/>
<protein>
    <recommendedName>
        <fullName evidence="2">DUF6533 domain-containing protein</fullName>
    </recommendedName>
</protein>
<feature type="domain" description="DUF6533" evidence="2">
    <location>
        <begin position="25"/>
        <end position="75"/>
    </location>
</feature>
<organism evidence="3 4">
    <name type="scientific">Phlebiopsis gigantea (strain 11061_1 CR5-6)</name>
    <name type="common">White-rot fungus</name>
    <name type="synonym">Peniophora gigantea</name>
    <dbReference type="NCBI Taxonomy" id="745531"/>
    <lineage>
        <taxon>Eukaryota</taxon>
        <taxon>Fungi</taxon>
        <taxon>Dikarya</taxon>
        <taxon>Basidiomycota</taxon>
        <taxon>Agaricomycotina</taxon>
        <taxon>Agaricomycetes</taxon>
        <taxon>Polyporales</taxon>
        <taxon>Phanerochaetaceae</taxon>
        <taxon>Phlebiopsis</taxon>
    </lineage>
</organism>
<feature type="transmembrane region" description="Helical" evidence="1">
    <location>
        <begin position="64"/>
        <end position="83"/>
    </location>
</feature>
<dbReference type="Proteomes" id="UP000053257">
    <property type="component" value="Unassembled WGS sequence"/>
</dbReference>
<keyword evidence="1" id="KW-0472">Membrane</keyword>
<dbReference type="HOGENOM" id="CLU_2334363_0_0_1"/>
<evidence type="ECO:0000313" key="3">
    <source>
        <dbReference type="EMBL" id="KIP11225.1"/>
    </source>
</evidence>
<keyword evidence="1" id="KW-0812">Transmembrane</keyword>
<name>A0A0C3SF01_PHLG1</name>